<evidence type="ECO:0000256" key="1">
    <source>
        <dbReference type="ARBA" id="ARBA00023015"/>
    </source>
</evidence>
<evidence type="ECO:0000313" key="6">
    <source>
        <dbReference type="Proteomes" id="UP000824037"/>
    </source>
</evidence>
<dbReference type="SUPFAM" id="SSF53822">
    <property type="entry name" value="Periplasmic binding protein-like I"/>
    <property type="match status" value="1"/>
</dbReference>
<dbReference type="InterPro" id="IPR028082">
    <property type="entry name" value="Peripla_BP_I"/>
</dbReference>
<evidence type="ECO:0000313" key="5">
    <source>
        <dbReference type="EMBL" id="HIZ37863.1"/>
    </source>
</evidence>
<name>A0A9D2EI18_9MICO</name>
<dbReference type="AlphaFoldDB" id="A0A9D2EI18"/>
<proteinExistence type="predicted"/>
<feature type="domain" description="HTH lacI-type" evidence="4">
    <location>
        <begin position="15"/>
        <end position="69"/>
    </location>
</feature>
<evidence type="ECO:0000259" key="4">
    <source>
        <dbReference type="PROSITE" id="PS50932"/>
    </source>
</evidence>
<dbReference type="GO" id="GO:0000976">
    <property type="term" value="F:transcription cis-regulatory region binding"/>
    <property type="evidence" value="ECO:0007669"/>
    <property type="project" value="TreeGrafter"/>
</dbReference>
<dbReference type="PROSITE" id="PS50932">
    <property type="entry name" value="HTH_LACI_2"/>
    <property type="match status" value="1"/>
</dbReference>
<dbReference type="InterPro" id="IPR000843">
    <property type="entry name" value="HTH_LacI"/>
</dbReference>
<dbReference type="GO" id="GO:0003700">
    <property type="term" value="F:DNA-binding transcription factor activity"/>
    <property type="evidence" value="ECO:0007669"/>
    <property type="project" value="TreeGrafter"/>
</dbReference>
<reference evidence="5" key="2">
    <citation type="submission" date="2021-04" db="EMBL/GenBank/DDBJ databases">
        <authorList>
            <person name="Gilroy R."/>
        </authorList>
    </citation>
    <scope>NUCLEOTIDE SEQUENCE</scope>
    <source>
        <strain evidence="5">ChiGjej4B4-7305</strain>
    </source>
</reference>
<organism evidence="5 6">
    <name type="scientific">Candidatus Ruania gallistercoris</name>
    <dbReference type="NCBI Taxonomy" id="2838746"/>
    <lineage>
        <taxon>Bacteria</taxon>
        <taxon>Bacillati</taxon>
        <taxon>Actinomycetota</taxon>
        <taxon>Actinomycetes</taxon>
        <taxon>Micrococcales</taxon>
        <taxon>Ruaniaceae</taxon>
        <taxon>Ruania</taxon>
    </lineage>
</organism>
<keyword evidence="3" id="KW-0804">Transcription</keyword>
<protein>
    <submittedName>
        <fullName evidence="5">LacI family transcriptional regulator</fullName>
    </submittedName>
</protein>
<comment type="caution">
    <text evidence="5">The sequence shown here is derived from an EMBL/GenBank/DDBJ whole genome shotgun (WGS) entry which is preliminary data.</text>
</comment>
<keyword evidence="1" id="KW-0805">Transcription regulation</keyword>
<dbReference type="InterPro" id="IPR010982">
    <property type="entry name" value="Lambda_DNA-bd_dom_sf"/>
</dbReference>
<reference evidence="5" key="1">
    <citation type="journal article" date="2021" name="PeerJ">
        <title>Extensive microbial diversity within the chicken gut microbiome revealed by metagenomics and culture.</title>
        <authorList>
            <person name="Gilroy R."/>
            <person name="Ravi A."/>
            <person name="Getino M."/>
            <person name="Pursley I."/>
            <person name="Horton D.L."/>
            <person name="Alikhan N.F."/>
            <person name="Baker D."/>
            <person name="Gharbi K."/>
            <person name="Hall N."/>
            <person name="Watson M."/>
            <person name="Adriaenssens E.M."/>
            <person name="Foster-Nyarko E."/>
            <person name="Jarju S."/>
            <person name="Secka A."/>
            <person name="Antonio M."/>
            <person name="Oren A."/>
            <person name="Chaudhuri R.R."/>
            <person name="La Ragione R."/>
            <person name="Hildebrand F."/>
            <person name="Pallen M.J."/>
        </authorList>
    </citation>
    <scope>NUCLEOTIDE SEQUENCE</scope>
    <source>
        <strain evidence="5">ChiGjej4B4-7305</strain>
    </source>
</reference>
<dbReference type="SMART" id="SM00354">
    <property type="entry name" value="HTH_LACI"/>
    <property type="match status" value="1"/>
</dbReference>
<dbReference type="CDD" id="cd01392">
    <property type="entry name" value="HTH_LacI"/>
    <property type="match status" value="1"/>
</dbReference>
<dbReference type="Pfam" id="PF00356">
    <property type="entry name" value="LacI"/>
    <property type="match status" value="1"/>
</dbReference>
<sequence>MSEPDPARPDATPAVTIYDVAREAGVAPSTVSRAFSRPGRVNAETGERIRQIAERLGYRVKEQSRAQPASRTGMLAVVLADLGNPVFYELVRGAGAACEAAGYTMLLAETAESAVRERDTLERALGSVDGLVLTASRISDSAIRQVAKVKPVVVVNRVVPGVPSVVIDVERGTFKGVEHLVELGHEKVTYLSGPEASWADGMRWRGLRRAAEELGVRIRRTGPFAPTVNGGVEAAAVWAQHRTSAVVAYNDMVAIGFVRGAGRLGAQVPEDVSVVGFDNSAVAELVSPELTTVAAPLHALGQTAAKNVLAMVGGARSHAEEPMQLPTRLVIRESTARP</sequence>
<dbReference type="PANTHER" id="PTHR30146">
    <property type="entry name" value="LACI-RELATED TRANSCRIPTIONAL REPRESSOR"/>
    <property type="match status" value="1"/>
</dbReference>
<dbReference type="EMBL" id="DXBY01000325">
    <property type="protein sequence ID" value="HIZ37863.1"/>
    <property type="molecule type" value="Genomic_DNA"/>
</dbReference>
<keyword evidence="2" id="KW-0238">DNA-binding</keyword>
<dbReference type="PANTHER" id="PTHR30146:SF147">
    <property type="entry name" value="HTH-TYPE TRANSCRIPTIONAL REGULATOR DEGA"/>
    <property type="match status" value="1"/>
</dbReference>
<evidence type="ECO:0000256" key="2">
    <source>
        <dbReference type="ARBA" id="ARBA00023125"/>
    </source>
</evidence>
<gene>
    <name evidence="5" type="ORF">H9815_18960</name>
</gene>
<dbReference type="InterPro" id="IPR046335">
    <property type="entry name" value="LacI/GalR-like_sensor"/>
</dbReference>
<dbReference type="Pfam" id="PF13377">
    <property type="entry name" value="Peripla_BP_3"/>
    <property type="match status" value="1"/>
</dbReference>
<dbReference type="Gene3D" id="3.40.50.2300">
    <property type="match status" value="2"/>
</dbReference>
<dbReference type="Gene3D" id="1.10.260.40">
    <property type="entry name" value="lambda repressor-like DNA-binding domains"/>
    <property type="match status" value="1"/>
</dbReference>
<dbReference type="SUPFAM" id="SSF47413">
    <property type="entry name" value="lambda repressor-like DNA-binding domains"/>
    <property type="match status" value="1"/>
</dbReference>
<accession>A0A9D2EI18</accession>
<evidence type="ECO:0000256" key="3">
    <source>
        <dbReference type="ARBA" id="ARBA00023163"/>
    </source>
</evidence>
<dbReference type="Proteomes" id="UP000824037">
    <property type="component" value="Unassembled WGS sequence"/>
</dbReference>